<accession>A0ACB8Z018</accession>
<gene>
    <name evidence="1" type="ORF">L2E82_49287</name>
</gene>
<proteinExistence type="predicted"/>
<comment type="caution">
    <text evidence="1">The sequence shown here is derived from an EMBL/GenBank/DDBJ whole genome shotgun (WGS) entry which is preliminary data.</text>
</comment>
<evidence type="ECO:0000313" key="1">
    <source>
        <dbReference type="EMBL" id="KAI3691070.1"/>
    </source>
</evidence>
<sequence length="854" mass="94660">MHLLVYCLFILICSNINHAETRCVEGERKALLQFKNGLTDDYALLETWRNTSTSQDCCKWRGVECSIDTGQVIKLDLHVDFQADVGQYFGLSGQIDSSLLLLTSLQYLDLSGNTFTRIPKFLGSLKTLQHLKLANIKLTSPKFPYPIGNLSNLQTLDLATTSVVIKNTHWLSGLSSLKYLNLSFIDLSKSVGLLDNAVRLPALVELQLEGYGTLPIHTAKSFADHSMTNFSNSFAVLNIKSNELPSSMIYPWLFKFNGSLTDIDLSYNNLLGTVPEALGTFKNLRTLDLTNNRIEGGIPSSFGNLNDLQRLLLSGNNLNQDLPGLFNNLSGPGTERSLQILDLNYNQLSGSLPDFTTFTALKELYLGQNQLNGSFPRKFWQISNLLILDLADNRINGLLPDLSVFSSLRELYFERNLLNGTLGERLEPLFKLESLGASWNSFQGTVSERHLANLSRLTYLDLSHNSLVIEIASDWSASFQLNTMSLSFCKLGDSFPGWLNTQKNFSVLDMSNTGINDSVPSWFWGSLIPGFRYLNLSSNQIHGIIPDFISGNQPLIDMSSNKFSGNLPLFPIDTTTLMLNDNMFSGPISSLCNLTSLRHLHLSNNKLSGELPNCWNNLSSLGVLNLEDNGFTGTIPDSMGALKGADMISLRGNSLIGELPSTFKNFTILRVLDLGENELSGKIPGWLGESLSMLLVLTLPSNQFHGAIPRSLCKLKNIQVLDLSVNNISGNIPKCLNKFSGMMRDKGELQGSIEVNAIGLDQSRLRIRVYSMFKVLLEWKGRQSKYQKTLGLVISLDLSSNRLTGKIPVKITSLFQLIALNLSRNNLTGSMPKDIGRLGQLELGLARLRRQTSL</sequence>
<dbReference type="EMBL" id="CM042017">
    <property type="protein sequence ID" value="KAI3691070.1"/>
    <property type="molecule type" value="Genomic_DNA"/>
</dbReference>
<reference evidence="2" key="1">
    <citation type="journal article" date="2022" name="Mol. Ecol. Resour.">
        <title>The genomes of chicory, endive, great burdock and yacon provide insights into Asteraceae palaeo-polyploidization history and plant inulin production.</title>
        <authorList>
            <person name="Fan W."/>
            <person name="Wang S."/>
            <person name="Wang H."/>
            <person name="Wang A."/>
            <person name="Jiang F."/>
            <person name="Liu H."/>
            <person name="Zhao H."/>
            <person name="Xu D."/>
            <person name="Zhang Y."/>
        </authorList>
    </citation>
    <scope>NUCLEOTIDE SEQUENCE [LARGE SCALE GENOMIC DNA]</scope>
    <source>
        <strain evidence="2">cv. Punajuju</strain>
    </source>
</reference>
<name>A0ACB8Z018_CICIN</name>
<evidence type="ECO:0000313" key="2">
    <source>
        <dbReference type="Proteomes" id="UP001055811"/>
    </source>
</evidence>
<reference evidence="1 2" key="2">
    <citation type="journal article" date="2022" name="Mol. Ecol. Resour.">
        <title>The genomes of chicory, endive, great burdock and yacon provide insights into Asteraceae paleo-polyploidization history and plant inulin production.</title>
        <authorList>
            <person name="Fan W."/>
            <person name="Wang S."/>
            <person name="Wang H."/>
            <person name="Wang A."/>
            <person name="Jiang F."/>
            <person name="Liu H."/>
            <person name="Zhao H."/>
            <person name="Xu D."/>
            <person name="Zhang Y."/>
        </authorList>
    </citation>
    <scope>NUCLEOTIDE SEQUENCE [LARGE SCALE GENOMIC DNA]</scope>
    <source>
        <strain evidence="2">cv. Punajuju</strain>
        <tissue evidence="1">Leaves</tissue>
    </source>
</reference>
<keyword evidence="2" id="KW-1185">Reference proteome</keyword>
<protein>
    <submittedName>
        <fullName evidence="1">Uncharacterized protein</fullName>
    </submittedName>
</protein>
<dbReference type="Proteomes" id="UP001055811">
    <property type="component" value="Linkage Group LG09"/>
</dbReference>
<organism evidence="1 2">
    <name type="scientific">Cichorium intybus</name>
    <name type="common">Chicory</name>
    <dbReference type="NCBI Taxonomy" id="13427"/>
    <lineage>
        <taxon>Eukaryota</taxon>
        <taxon>Viridiplantae</taxon>
        <taxon>Streptophyta</taxon>
        <taxon>Embryophyta</taxon>
        <taxon>Tracheophyta</taxon>
        <taxon>Spermatophyta</taxon>
        <taxon>Magnoliopsida</taxon>
        <taxon>eudicotyledons</taxon>
        <taxon>Gunneridae</taxon>
        <taxon>Pentapetalae</taxon>
        <taxon>asterids</taxon>
        <taxon>campanulids</taxon>
        <taxon>Asterales</taxon>
        <taxon>Asteraceae</taxon>
        <taxon>Cichorioideae</taxon>
        <taxon>Cichorieae</taxon>
        <taxon>Cichoriinae</taxon>
        <taxon>Cichorium</taxon>
    </lineage>
</organism>